<evidence type="ECO:0000313" key="6">
    <source>
        <dbReference type="Proteomes" id="UP000037939"/>
    </source>
</evidence>
<dbReference type="Pfam" id="PF01638">
    <property type="entry name" value="HxlR"/>
    <property type="match status" value="1"/>
</dbReference>
<dbReference type="SUPFAM" id="SSF46785">
    <property type="entry name" value="Winged helix' DNA-binding domain"/>
    <property type="match status" value="1"/>
</dbReference>
<dbReference type="PATRIC" id="fig|857265.3.peg.1214"/>
<evidence type="ECO:0000256" key="3">
    <source>
        <dbReference type="ARBA" id="ARBA00023163"/>
    </source>
</evidence>
<dbReference type="InterPro" id="IPR002577">
    <property type="entry name" value="HTH_HxlR"/>
</dbReference>
<organism evidence="5 6">
    <name type="scientific">Amantichitinum ursilacus</name>
    <dbReference type="NCBI Taxonomy" id="857265"/>
    <lineage>
        <taxon>Bacteria</taxon>
        <taxon>Pseudomonadati</taxon>
        <taxon>Pseudomonadota</taxon>
        <taxon>Betaproteobacteria</taxon>
        <taxon>Neisseriales</taxon>
        <taxon>Chitinibacteraceae</taxon>
        <taxon>Amantichitinum</taxon>
    </lineage>
</organism>
<dbReference type="PROSITE" id="PS51118">
    <property type="entry name" value="HTH_HXLR"/>
    <property type="match status" value="1"/>
</dbReference>
<keyword evidence="1" id="KW-0805">Transcription regulation</keyword>
<dbReference type="Proteomes" id="UP000037939">
    <property type="component" value="Unassembled WGS sequence"/>
</dbReference>
<name>A0A0N0GPZ9_9NEIS</name>
<accession>A0A0N0GPZ9</accession>
<feature type="domain" description="HTH hxlR-type" evidence="4">
    <location>
        <begin position="47"/>
        <end position="148"/>
    </location>
</feature>
<dbReference type="EMBL" id="LAQT01000003">
    <property type="protein sequence ID" value="KPC54165.1"/>
    <property type="molecule type" value="Genomic_DNA"/>
</dbReference>
<dbReference type="PANTHER" id="PTHR33204:SF39">
    <property type="entry name" value="TRANSCRIPTIONAL REGULATORY PROTEIN"/>
    <property type="match status" value="1"/>
</dbReference>
<dbReference type="PANTHER" id="PTHR33204">
    <property type="entry name" value="TRANSCRIPTIONAL REGULATOR, MARR FAMILY"/>
    <property type="match status" value="1"/>
</dbReference>
<dbReference type="InterPro" id="IPR036388">
    <property type="entry name" value="WH-like_DNA-bd_sf"/>
</dbReference>
<keyword evidence="2" id="KW-0238">DNA-binding</keyword>
<proteinExistence type="predicted"/>
<evidence type="ECO:0000259" key="4">
    <source>
        <dbReference type="PROSITE" id="PS51118"/>
    </source>
</evidence>
<dbReference type="AlphaFoldDB" id="A0A0N0GPZ9"/>
<dbReference type="OrthoDB" id="9807069at2"/>
<dbReference type="InterPro" id="IPR036390">
    <property type="entry name" value="WH_DNA-bd_sf"/>
</dbReference>
<dbReference type="RefSeq" id="WP_083458800.1">
    <property type="nucleotide sequence ID" value="NZ_LAQT01000003.1"/>
</dbReference>
<keyword evidence="6" id="KW-1185">Reference proteome</keyword>
<protein>
    <submittedName>
        <fullName evidence="5">HTH-type transcriptional regulator YodB</fullName>
    </submittedName>
</protein>
<evidence type="ECO:0000313" key="5">
    <source>
        <dbReference type="EMBL" id="KPC54165.1"/>
    </source>
</evidence>
<sequence>MPAADDVQAHAEAPIDAPIDAHLEAPIDAHLEAPIDAHTEAHIEADCTANAARLALEQVTNKWSVLILTVVCTQPSRFNEIKRRLDPITHKALTEALRRLERNGLITRTVLPTSPVGVEYAITPLARTLQEPFMALVSWSQQHGEKIGNAQAAYDARTG</sequence>
<comment type="caution">
    <text evidence="5">The sequence shown here is derived from an EMBL/GenBank/DDBJ whole genome shotgun (WGS) entry which is preliminary data.</text>
</comment>
<evidence type="ECO:0000256" key="2">
    <source>
        <dbReference type="ARBA" id="ARBA00023125"/>
    </source>
</evidence>
<reference evidence="5 6" key="1">
    <citation type="submission" date="2015-07" db="EMBL/GenBank/DDBJ databases">
        <title>Draft genome sequence of the Amantichitinum ursilacus IGB-41, a new chitin-degrading bacterium.</title>
        <authorList>
            <person name="Kirstahler P."/>
            <person name="Guenther M."/>
            <person name="Grumaz C."/>
            <person name="Rupp S."/>
            <person name="Zibek S."/>
            <person name="Sohn K."/>
        </authorList>
    </citation>
    <scope>NUCLEOTIDE SEQUENCE [LARGE SCALE GENOMIC DNA]</scope>
    <source>
        <strain evidence="5 6">IGB-41</strain>
    </source>
</reference>
<dbReference type="GO" id="GO:0003677">
    <property type="term" value="F:DNA binding"/>
    <property type="evidence" value="ECO:0007669"/>
    <property type="project" value="UniProtKB-KW"/>
</dbReference>
<keyword evidence="3" id="KW-0804">Transcription</keyword>
<evidence type="ECO:0000256" key="1">
    <source>
        <dbReference type="ARBA" id="ARBA00023015"/>
    </source>
</evidence>
<dbReference type="STRING" id="857265.WG78_05930"/>
<dbReference type="Gene3D" id="1.10.10.10">
    <property type="entry name" value="Winged helix-like DNA-binding domain superfamily/Winged helix DNA-binding domain"/>
    <property type="match status" value="1"/>
</dbReference>
<gene>
    <name evidence="5" type="primary">yodB</name>
    <name evidence="5" type="ORF">WG78_05930</name>
</gene>